<reference evidence="2 3" key="1">
    <citation type="submission" date="2019-03" db="EMBL/GenBank/DDBJ databases">
        <title>Jiella endophytica sp. nov., a novel endophytic bacterium isolated from root of Ficus microcarpa Linn. f.</title>
        <authorList>
            <person name="Tuo L."/>
        </authorList>
    </citation>
    <scope>NUCLEOTIDE SEQUENCE [LARGE SCALE GENOMIC DNA]</scope>
    <source>
        <strain evidence="2 3">CBS5Q-3</strain>
    </source>
</reference>
<evidence type="ECO:0000259" key="1">
    <source>
        <dbReference type="SMART" id="SM00460"/>
    </source>
</evidence>
<gene>
    <name evidence="2" type="ORF">E3C22_13735</name>
</gene>
<dbReference type="EMBL" id="SOZD01000004">
    <property type="protein sequence ID" value="TFF21744.1"/>
    <property type="molecule type" value="Genomic_DNA"/>
</dbReference>
<dbReference type="SMART" id="SM00460">
    <property type="entry name" value="TGc"/>
    <property type="match status" value="1"/>
</dbReference>
<dbReference type="Pfam" id="PF01841">
    <property type="entry name" value="Transglut_core"/>
    <property type="match status" value="1"/>
</dbReference>
<sequence length="304" mass="33249">MPRLEIRHLTTYRYHEPVGLASHRLMLRPRESRDLRLVGIELVISPNAEISWAQDVFGNMTATASFAGMSRSLTIESRVVLDLSADPWPVFPISASAISYPFRYGDDEWTDLGALVQAQYLDPAGRLDRWARGFILGKPTDTLSLLKDLSAGVSGQVSYQSREEEGTQGPLETIDRGWGSCRDFAVLFAEAARCLGFGARIVSGYLFNADGDSIGSDVTGSTHAWVEIYLPGAGWIMFDPTNRSVGGFNLIPVAVARDIGQIMPISGSFIGSTDAFAEMAVEVNVRTSPPGNEIDVFRRGNPRE</sequence>
<dbReference type="Gene3D" id="3.10.620.30">
    <property type="match status" value="1"/>
</dbReference>
<dbReference type="Proteomes" id="UP000298179">
    <property type="component" value="Unassembled WGS sequence"/>
</dbReference>
<dbReference type="InterPro" id="IPR002931">
    <property type="entry name" value="Transglutaminase-like"/>
</dbReference>
<dbReference type="SUPFAM" id="SSF54001">
    <property type="entry name" value="Cysteine proteinases"/>
    <property type="match status" value="1"/>
</dbReference>
<evidence type="ECO:0000313" key="3">
    <source>
        <dbReference type="Proteomes" id="UP000298179"/>
    </source>
</evidence>
<name>A0A4Y8RIC7_9HYPH</name>
<accession>A0A4Y8RIC7</accession>
<feature type="domain" description="Transglutaminase-like" evidence="1">
    <location>
        <begin position="173"/>
        <end position="242"/>
    </location>
</feature>
<dbReference type="InterPro" id="IPR038765">
    <property type="entry name" value="Papain-like_cys_pep_sf"/>
</dbReference>
<dbReference type="PANTHER" id="PTHR33490">
    <property type="entry name" value="BLR5614 PROTEIN-RELATED"/>
    <property type="match status" value="1"/>
</dbReference>
<dbReference type="RefSeq" id="WP_134762627.1">
    <property type="nucleotide sequence ID" value="NZ_SOZD01000004.1"/>
</dbReference>
<dbReference type="Pfam" id="PF08379">
    <property type="entry name" value="Bact_transglu_N"/>
    <property type="match status" value="1"/>
</dbReference>
<keyword evidence="3" id="KW-1185">Reference proteome</keyword>
<proteinExistence type="predicted"/>
<protein>
    <submittedName>
        <fullName evidence="2">Transglutaminase family protein</fullName>
    </submittedName>
</protein>
<dbReference type="AlphaFoldDB" id="A0A4Y8RIC7"/>
<dbReference type="InterPro" id="IPR013589">
    <property type="entry name" value="Bac_transglu_N"/>
</dbReference>
<dbReference type="OrthoDB" id="9804023at2"/>
<organism evidence="2 3">
    <name type="scientific">Jiella endophytica</name>
    <dbReference type="NCBI Taxonomy" id="2558362"/>
    <lineage>
        <taxon>Bacteria</taxon>
        <taxon>Pseudomonadati</taxon>
        <taxon>Pseudomonadota</taxon>
        <taxon>Alphaproteobacteria</taxon>
        <taxon>Hyphomicrobiales</taxon>
        <taxon>Aurantimonadaceae</taxon>
        <taxon>Jiella</taxon>
    </lineage>
</organism>
<dbReference type="PANTHER" id="PTHR33490:SF1">
    <property type="entry name" value="SLL1233 PROTEIN"/>
    <property type="match status" value="1"/>
</dbReference>
<comment type="caution">
    <text evidence="2">The sequence shown here is derived from an EMBL/GenBank/DDBJ whole genome shotgun (WGS) entry which is preliminary data.</text>
</comment>
<evidence type="ECO:0000313" key="2">
    <source>
        <dbReference type="EMBL" id="TFF21744.1"/>
    </source>
</evidence>